<evidence type="ECO:0000256" key="1">
    <source>
        <dbReference type="ARBA" id="ARBA00004123"/>
    </source>
</evidence>
<dbReference type="CDD" id="cd00066">
    <property type="entry name" value="G-alpha"/>
    <property type="match status" value="1"/>
</dbReference>
<comment type="caution">
    <text evidence="14">The sequence shown here is derived from an EMBL/GenBank/DDBJ whole genome shotgun (WGS) entry which is preliminary data.</text>
</comment>
<dbReference type="GO" id="GO:0005525">
    <property type="term" value="F:GTP binding"/>
    <property type="evidence" value="ECO:0007669"/>
    <property type="project" value="UniProtKB-KW"/>
</dbReference>
<evidence type="ECO:0000256" key="8">
    <source>
        <dbReference type="ARBA" id="ARBA00023224"/>
    </source>
</evidence>
<evidence type="ECO:0000313" key="14">
    <source>
        <dbReference type="EMBL" id="KAJ4965103.1"/>
    </source>
</evidence>
<dbReference type="Gene3D" id="1.10.400.10">
    <property type="entry name" value="GI Alpha 1, domain 2-like"/>
    <property type="match status" value="1"/>
</dbReference>
<evidence type="ECO:0000256" key="13">
    <source>
        <dbReference type="SAM" id="MobiDB-lite"/>
    </source>
</evidence>
<gene>
    <name evidence="14" type="ORF">NE237_016952</name>
</gene>
<name>A0A9Q0K751_9MAGN</name>
<accession>A0A9Q0K751</accession>
<dbReference type="PROSITE" id="PS51882">
    <property type="entry name" value="G_ALPHA"/>
    <property type="match status" value="1"/>
</dbReference>
<keyword evidence="2 12" id="KW-0479">Metal-binding</keyword>
<keyword evidence="12" id="KW-0460">Magnesium</keyword>
<keyword evidence="5" id="KW-0862">Zinc</keyword>
<keyword evidence="8" id="KW-0807">Transducer</keyword>
<feature type="binding site" evidence="11">
    <location>
        <begin position="840"/>
        <end position="843"/>
    </location>
    <ligand>
        <name>GTP</name>
        <dbReference type="ChEBI" id="CHEBI:37565"/>
    </ligand>
</feature>
<keyword evidence="4" id="KW-0863">Zinc-finger</keyword>
<evidence type="ECO:0000256" key="4">
    <source>
        <dbReference type="ARBA" id="ARBA00022771"/>
    </source>
</evidence>
<dbReference type="InterPro" id="IPR011025">
    <property type="entry name" value="GproteinA_insert"/>
</dbReference>
<evidence type="ECO:0000256" key="10">
    <source>
        <dbReference type="ARBA" id="ARBA00060880"/>
    </source>
</evidence>
<dbReference type="InterPro" id="IPR001019">
    <property type="entry name" value="Gprotein_alpha_su"/>
</dbReference>
<comment type="subcellular location">
    <subcellularLocation>
        <location evidence="1">Nucleus</location>
    </subcellularLocation>
</comment>
<keyword evidence="7 11" id="KW-0342">GTP-binding</keyword>
<dbReference type="GO" id="GO:0005634">
    <property type="term" value="C:nucleus"/>
    <property type="evidence" value="ECO:0007669"/>
    <property type="project" value="UniProtKB-SubCell"/>
</dbReference>
<dbReference type="Pfam" id="PF00503">
    <property type="entry name" value="G-alpha"/>
    <property type="match status" value="1"/>
</dbReference>
<dbReference type="GO" id="GO:0003924">
    <property type="term" value="F:GTPase activity"/>
    <property type="evidence" value="ECO:0007669"/>
    <property type="project" value="InterPro"/>
</dbReference>
<evidence type="ECO:0000256" key="6">
    <source>
        <dbReference type="ARBA" id="ARBA00022837"/>
    </source>
</evidence>
<evidence type="ECO:0000256" key="9">
    <source>
        <dbReference type="ARBA" id="ARBA00023242"/>
    </source>
</evidence>
<evidence type="ECO:0000256" key="7">
    <source>
        <dbReference type="ARBA" id="ARBA00023134"/>
    </source>
</evidence>
<reference evidence="14" key="1">
    <citation type="journal article" date="2023" name="Plant J.">
        <title>The genome of the king protea, Protea cynaroides.</title>
        <authorList>
            <person name="Chang J."/>
            <person name="Duong T.A."/>
            <person name="Schoeman C."/>
            <person name="Ma X."/>
            <person name="Roodt D."/>
            <person name="Barker N."/>
            <person name="Li Z."/>
            <person name="Van de Peer Y."/>
            <person name="Mizrachi E."/>
        </authorList>
    </citation>
    <scope>NUCLEOTIDE SEQUENCE</scope>
    <source>
        <tissue evidence="14">Young leaves</tissue>
    </source>
</reference>
<dbReference type="InterPro" id="IPR053057">
    <property type="entry name" value="XLG_GTP-binding"/>
</dbReference>
<dbReference type="AlphaFoldDB" id="A0A9Q0K751"/>
<keyword evidence="15" id="KW-1185">Reference proteome</keyword>
<organism evidence="14 15">
    <name type="scientific">Protea cynaroides</name>
    <dbReference type="NCBI Taxonomy" id="273540"/>
    <lineage>
        <taxon>Eukaryota</taxon>
        <taxon>Viridiplantae</taxon>
        <taxon>Streptophyta</taxon>
        <taxon>Embryophyta</taxon>
        <taxon>Tracheophyta</taxon>
        <taxon>Spermatophyta</taxon>
        <taxon>Magnoliopsida</taxon>
        <taxon>Proteales</taxon>
        <taxon>Proteaceae</taxon>
        <taxon>Protea</taxon>
    </lineage>
</organism>
<dbReference type="InterPro" id="IPR027417">
    <property type="entry name" value="P-loop_NTPase"/>
</dbReference>
<dbReference type="FunFam" id="3.40.50.300:FF:001647">
    <property type="entry name" value="Extra-large guanine nucleotide-binding protein 1"/>
    <property type="match status" value="1"/>
</dbReference>
<keyword evidence="9" id="KW-0539">Nucleus</keyword>
<evidence type="ECO:0000256" key="5">
    <source>
        <dbReference type="ARBA" id="ARBA00022833"/>
    </source>
</evidence>
<evidence type="ECO:0000256" key="12">
    <source>
        <dbReference type="PIRSR" id="PIRSR601019-2"/>
    </source>
</evidence>
<dbReference type="SUPFAM" id="SSF47895">
    <property type="entry name" value="Transducin (alpha subunit), insertion domain"/>
    <property type="match status" value="1"/>
</dbReference>
<feature type="region of interest" description="Disordered" evidence="13">
    <location>
        <begin position="159"/>
        <end position="196"/>
    </location>
</feature>
<dbReference type="PANTHER" id="PTHR36486:SF4">
    <property type="entry name" value="PH DOMAIN-CONTAINING PROTEIN"/>
    <property type="match status" value="1"/>
</dbReference>
<dbReference type="OrthoDB" id="5817230at2759"/>
<protein>
    <submittedName>
        <fullName evidence="14">Uncharacterized protein</fullName>
    </submittedName>
</protein>
<dbReference type="SUPFAM" id="SSF52540">
    <property type="entry name" value="P-loop containing nucleoside triphosphate hydrolases"/>
    <property type="match status" value="1"/>
</dbReference>
<feature type="binding site" evidence="12">
    <location>
        <position position="562"/>
    </location>
    <ligand>
        <name>Mg(2+)</name>
        <dbReference type="ChEBI" id="CHEBI:18420"/>
    </ligand>
</feature>
<dbReference type="GO" id="GO:0031683">
    <property type="term" value="F:G-protein beta/gamma-subunit complex binding"/>
    <property type="evidence" value="ECO:0007669"/>
    <property type="project" value="InterPro"/>
</dbReference>
<comment type="similarity">
    <text evidence="10">Belongs to the G-alpha family. XLG subfamily.</text>
</comment>
<dbReference type="EMBL" id="JAMYWD010000007">
    <property type="protein sequence ID" value="KAJ4965103.1"/>
    <property type="molecule type" value="Genomic_DNA"/>
</dbReference>
<evidence type="ECO:0000256" key="11">
    <source>
        <dbReference type="PIRSR" id="PIRSR601019-1"/>
    </source>
</evidence>
<feature type="binding site" evidence="12">
    <location>
        <position position="733"/>
    </location>
    <ligand>
        <name>Mg(2+)</name>
        <dbReference type="ChEBI" id="CHEBI:18420"/>
    </ligand>
</feature>
<evidence type="ECO:0000313" key="15">
    <source>
        <dbReference type="Proteomes" id="UP001141806"/>
    </source>
</evidence>
<keyword evidence="6" id="KW-0106">Calcium</keyword>
<dbReference type="GO" id="GO:0007186">
    <property type="term" value="P:G protein-coupled receptor signaling pathway"/>
    <property type="evidence" value="ECO:0007669"/>
    <property type="project" value="InterPro"/>
</dbReference>
<dbReference type="Proteomes" id="UP001141806">
    <property type="component" value="Unassembled WGS sequence"/>
</dbReference>
<dbReference type="PANTHER" id="PTHR36486">
    <property type="entry name" value="OS01G0977800 PROTEIN"/>
    <property type="match status" value="1"/>
</dbReference>
<dbReference type="SMART" id="SM00275">
    <property type="entry name" value="G_alpha"/>
    <property type="match status" value="1"/>
</dbReference>
<dbReference type="FunFam" id="1.10.400.10:FF:000005">
    <property type="entry name" value="Extra-large guanine nucleotide-binding protein 3"/>
    <property type="match status" value="1"/>
</dbReference>
<evidence type="ECO:0000256" key="3">
    <source>
        <dbReference type="ARBA" id="ARBA00022741"/>
    </source>
</evidence>
<sequence>MTQKMKAILSRMMSIGASVSVEEDDVEFSFAMEYSGPPVSYNLPRAAPIDIKRIPTAAVVAPASLSDRVSLPVVQPLLSSDPLKKKLSEDLTRGSEPDVSPTSVIAFEQRSRDGISFRLLDEFGSSGSLGFSNGQHGSCDSSDVIDDGSCVLGFSNSRERSCKLSGGKGSSGTLSFSNSRDDSNELSRSSGALGTSKSCKESLDIVDVINPPSRGSIESALSSRSLSSEISSCKADDANDVPSSHAKRAAVVTFLDAESSGIIPEAVSCTTVEVNQAKIGPETKGGRKGLCYRCYKGNRFTEKEVCIVCNAKYCSNCVLKAMGSMPEGRKCVTCIGVPIDESKRGSLGKCSRMLKRLLSQLEIQQIMNAEKLCEANQLQPELIYVNRKQLSQEELLFLQCCRNPPKNLKPGHYWYDKVSGLWGKGGQKPCSIITADLNVGGPIMRNASNGNTGVLINNREITKTELQMLKLAGVQCAGKPHFWVDADGSYQEEGQKNMKGHIWDKRGIKLLCAFLSLPVPVKPSNIRPEGVNNLVNGVVPDYLGQKALQKLFLVGYKGSGSSTIFKQAKILYNPVPFTKDERENIKLMIQSNVYRYLAILLEGRERFQEESLTEMKKEQSCDQSGVQGNASGCDDQTFYSISPKLKAFSDWLLNFLVSGNLEAIFPAATREYAPLVQELWKDAAIQATFKRRSELKMLPPIASYFLERVVEICRTDYEPSNMDILYAEGITSSNGLASMDFSFPLSAFDGNTDTADEHGRLLRYQLIRVHARSLGENCKWLEMFEDVRLVIFCVALSDYDQFCDDGNGATMNKMLASRRLFESIVTHPAFKQMDFHLILNKFDLLEQKIEQVPLTVCDWFNGFNPVTSRHRTNNNSINNNPSIGQQAFYYIAVEFKRLFNSLTGRKLYVSLVNGLDSETVDQAFHYSSEILKWDEERAYFSISEYSIYSTEASSYSH</sequence>
<evidence type="ECO:0000256" key="2">
    <source>
        <dbReference type="ARBA" id="ARBA00022723"/>
    </source>
</evidence>
<dbReference type="Gene3D" id="3.40.50.300">
    <property type="entry name" value="P-loop containing nucleotide triphosphate hydrolases"/>
    <property type="match status" value="1"/>
</dbReference>
<dbReference type="GO" id="GO:0008270">
    <property type="term" value="F:zinc ion binding"/>
    <property type="evidence" value="ECO:0007669"/>
    <property type="project" value="UniProtKB-KW"/>
</dbReference>
<feature type="compositionally biased region" description="Polar residues" evidence="13">
    <location>
        <begin position="186"/>
        <end position="196"/>
    </location>
</feature>
<keyword evidence="3 11" id="KW-0547">Nucleotide-binding</keyword>
<proteinExistence type="inferred from homology"/>
<dbReference type="PRINTS" id="PR00318">
    <property type="entry name" value="GPROTEINA"/>
</dbReference>